<protein>
    <submittedName>
        <fullName evidence="2">Uncharacterized protein</fullName>
    </submittedName>
</protein>
<evidence type="ECO:0000313" key="3">
    <source>
        <dbReference type="Proteomes" id="UP001291309"/>
    </source>
</evidence>
<proteinExistence type="predicted"/>
<keyword evidence="3" id="KW-1185">Reference proteome</keyword>
<reference evidence="2 3" key="1">
    <citation type="submission" date="2023-12" db="EMBL/GenBank/DDBJ databases">
        <title>the genome sequence of Hyalangium sp. s54d21.</title>
        <authorList>
            <person name="Zhang X."/>
        </authorList>
    </citation>
    <scope>NUCLEOTIDE SEQUENCE [LARGE SCALE GENOMIC DNA]</scope>
    <source>
        <strain evidence="3">s54d21</strain>
    </source>
</reference>
<feature type="region of interest" description="Disordered" evidence="1">
    <location>
        <begin position="1"/>
        <end position="44"/>
    </location>
</feature>
<sequence length="456" mass="49446">MTVRVGDRQPLSTSRTPPSAKTAEVRQSATTPAATGGQRRALDGFEQPASRQYAAQLDPQPPASTVTDAKLTAMVEENFKAAYGNDRVPTPAERQKWLEFARTLRAQGHGANHIKQMMLSGISQEKRGGNDTSDAAINTMIDQNFKDAYGADRVPTGAERTKWLAYARQLRAEGHGANHIKQMMLSGISQEKGGGNDTSDAGLNKMIDQNFKAAYGDDKVPSASERQKWLNFARQLRAEGHGANHINQMMLSGIGGDKGGVNDTSDTALNKMIDQNFKAAYGDDKVPSASERQKWLNFARQLRAEGHGANHINQMMLSGIGGDKGGGDSTGDTALNAMIDQNFKDAYGADRVPTGAERAKWLAYARQLRAEGHGANHIKQMMSSGISGDKQGGNDTSDAAINKMIDENFKATYDANRVPTGAERAKWLEYARQLRAQGHGANHIRQMMLSGIGQDK</sequence>
<dbReference type="Proteomes" id="UP001291309">
    <property type="component" value="Unassembled WGS sequence"/>
</dbReference>
<accession>A0ABU5HF16</accession>
<evidence type="ECO:0000256" key="1">
    <source>
        <dbReference type="SAM" id="MobiDB-lite"/>
    </source>
</evidence>
<dbReference type="EMBL" id="JAXIVS010000015">
    <property type="protein sequence ID" value="MDY7231464.1"/>
    <property type="molecule type" value="Genomic_DNA"/>
</dbReference>
<feature type="compositionally biased region" description="Polar residues" evidence="1">
    <location>
        <begin position="10"/>
        <end position="33"/>
    </location>
</feature>
<gene>
    <name evidence="2" type="ORF">SYV04_34045</name>
</gene>
<organism evidence="2 3">
    <name type="scientific">Hyalangium rubrum</name>
    <dbReference type="NCBI Taxonomy" id="3103134"/>
    <lineage>
        <taxon>Bacteria</taxon>
        <taxon>Pseudomonadati</taxon>
        <taxon>Myxococcota</taxon>
        <taxon>Myxococcia</taxon>
        <taxon>Myxococcales</taxon>
        <taxon>Cystobacterineae</taxon>
        <taxon>Archangiaceae</taxon>
        <taxon>Hyalangium</taxon>
    </lineage>
</organism>
<name>A0ABU5HF16_9BACT</name>
<dbReference type="RefSeq" id="WP_321550181.1">
    <property type="nucleotide sequence ID" value="NZ_JAXIVS010000015.1"/>
</dbReference>
<comment type="caution">
    <text evidence="2">The sequence shown here is derived from an EMBL/GenBank/DDBJ whole genome shotgun (WGS) entry which is preliminary data.</text>
</comment>
<evidence type="ECO:0000313" key="2">
    <source>
        <dbReference type="EMBL" id="MDY7231464.1"/>
    </source>
</evidence>